<organism evidence="3 4">
    <name type="scientific">Streptomyces spongiae</name>
    <dbReference type="NCBI Taxonomy" id="565072"/>
    <lineage>
        <taxon>Bacteria</taxon>
        <taxon>Bacillati</taxon>
        <taxon>Actinomycetota</taxon>
        <taxon>Actinomycetes</taxon>
        <taxon>Kitasatosporales</taxon>
        <taxon>Streptomycetaceae</taxon>
        <taxon>Streptomyces</taxon>
    </lineage>
</organism>
<dbReference type="PANTHER" id="PTHR43214:SF42">
    <property type="entry name" value="TRANSCRIPTIONAL REGULATORY PROTEIN DESR"/>
    <property type="match status" value="1"/>
</dbReference>
<dbReference type="SMART" id="SM00421">
    <property type="entry name" value="HTH_LUXR"/>
    <property type="match status" value="1"/>
</dbReference>
<protein>
    <submittedName>
        <fullName evidence="3">Response regulator transcription factor</fullName>
    </submittedName>
</protein>
<name>A0A5N8XN49_9ACTN</name>
<dbReference type="GO" id="GO:0003677">
    <property type="term" value="F:DNA binding"/>
    <property type="evidence" value="ECO:0007669"/>
    <property type="project" value="UniProtKB-KW"/>
</dbReference>
<sequence length="144" mass="15353">MAERPVPVLMICPATDTRHIPAALRLGVTGCLVEGDYRDSALRSALWSTAAGHTHLSPAAAATLGGVAPLYMNRGPGRDGGRPHRLLSGREQQIMDLLAHGLRPTEIGQRLSIAVKTVRNNLSDIYGKLGVSGRTQAVLLWLDA</sequence>
<evidence type="ECO:0000259" key="2">
    <source>
        <dbReference type="PROSITE" id="PS50043"/>
    </source>
</evidence>
<dbReference type="SUPFAM" id="SSF46894">
    <property type="entry name" value="C-terminal effector domain of the bipartite response regulators"/>
    <property type="match status" value="1"/>
</dbReference>
<accession>A0A5N8XN49</accession>
<dbReference type="Gene3D" id="3.40.50.2300">
    <property type="match status" value="1"/>
</dbReference>
<evidence type="ECO:0000256" key="1">
    <source>
        <dbReference type="ARBA" id="ARBA00023125"/>
    </source>
</evidence>
<feature type="domain" description="HTH luxR-type" evidence="2">
    <location>
        <begin position="80"/>
        <end position="144"/>
    </location>
</feature>
<dbReference type="Pfam" id="PF00196">
    <property type="entry name" value="GerE"/>
    <property type="match status" value="1"/>
</dbReference>
<dbReference type="InterPro" id="IPR000792">
    <property type="entry name" value="Tscrpt_reg_LuxR_C"/>
</dbReference>
<comment type="caution">
    <text evidence="3">The sequence shown here is derived from an EMBL/GenBank/DDBJ whole genome shotgun (WGS) entry which is preliminary data.</text>
</comment>
<dbReference type="AlphaFoldDB" id="A0A5N8XN49"/>
<dbReference type="OrthoDB" id="4267514at2"/>
<gene>
    <name evidence="3" type="ORF">FNH08_26340</name>
</gene>
<evidence type="ECO:0000313" key="4">
    <source>
        <dbReference type="Proteomes" id="UP000400924"/>
    </source>
</evidence>
<dbReference type="PROSITE" id="PS50043">
    <property type="entry name" value="HTH_LUXR_2"/>
    <property type="match status" value="1"/>
</dbReference>
<dbReference type="CDD" id="cd06170">
    <property type="entry name" value="LuxR_C_like"/>
    <property type="match status" value="1"/>
</dbReference>
<dbReference type="InterPro" id="IPR016032">
    <property type="entry name" value="Sig_transdc_resp-reg_C-effctor"/>
</dbReference>
<dbReference type="PRINTS" id="PR00038">
    <property type="entry name" value="HTHLUXR"/>
</dbReference>
<dbReference type="InterPro" id="IPR039420">
    <property type="entry name" value="WalR-like"/>
</dbReference>
<keyword evidence="1" id="KW-0238">DNA-binding</keyword>
<dbReference type="GO" id="GO:0006355">
    <property type="term" value="P:regulation of DNA-templated transcription"/>
    <property type="evidence" value="ECO:0007669"/>
    <property type="project" value="InterPro"/>
</dbReference>
<dbReference type="Proteomes" id="UP000400924">
    <property type="component" value="Unassembled WGS sequence"/>
</dbReference>
<dbReference type="PANTHER" id="PTHR43214">
    <property type="entry name" value="TWO-COMPONENT RESPONSE REGULATOR"/>
    <property type="match status" value="1"/>
</dbReference>
<evidence type="ECO:0000313" key="3">
    <source>
        <dbReference type="EMBL" id="MPY60546.1"/>
    </source>
</evidence>
<reference evidence="3 4" key="1">
    <citation type="submission" date="2019-07" db="EMBL/GenBank/DDBJ databases">
        <title>New species of Amycolatopsis and Streptomyces.</title>
        <authorList>
            <person name="Duangmal K."/>
            <person name="Teo W.F.A."/>
            <person name="Lipun K."/>
        </authorList>
    </citation>
    <scope>NUCLEOTIDE SEQUENCE [LARGE SCALE GENOMIC DNA]</scope>
    <source>
        <strain evidence="3 4">NBRC 106415</strain>
    </source>
</reference>
<proteinExistence type="predicted"/>
<dbReference type="EMBL" id="VJZC01000220">
    <property type="protein sequence ID" value="MPY60546.1"/>
    <property type="molecule type" value="Genomic_DNA"/>
</dbReference>
<keyword evidence="4" id="KW-1185">Reference proteome</keyword>